<dbReference type="PANTHER" id="PTHR46115">
    <property type="entry name" value="THIOREDOXIN-LIKE PROTEIN 1"/>
    <property type="match status" value="1"/>
</dbReference>
<dbReference type="EMBL" id="MTYJ01000201">
    <property type="protein sequence ID" value="OWA50732.1"/>
    <property type="molecule type" value="Genomic_DNA"/>
</dbReference>
<dbReference type="PROSITE" id="PS51352">
    <property type="entry name" value="THIOREDOXIN_2"/>
    <property type="match status" value="1"/>
</dbReference>
<evidence type="ECO:0000313" key="3">
    <source>
        <dbReference type="EMBL" id="OWA50732.1"/>
    </source>
</evidence>
<name>A0A9X6NAG0_HYPEX</name>
<evidence type="ECO:0000313" key="4">
    <source>
        <dbReference type="Proteomes" id="UP000192578"/>
    </source>
</evidence>
<sequence>MDNQGEERSFRCFLVSSIPFFANPPQIKMAKPQHVSEKAEFEKILKDSGAKLIVVDFYADWCGPCKNIAPKFEELSGKNGDAIFLKVNADDAQEICEEYKVNALPTFVFIKNGKVVDRIEGANAALLESKIAALKA</sequence>
<dbReference type="Pfam" id="PF00085">
    <property type="entry name" value="Thioredoxin"/>
    <property type="match status" value="1"/>
</dbReference>
<dbReference type="CDD" id="cd02947">
    <property type="entry name" value="TRX_family"/>
    <property type="match status" value="1"/>
</dbReference>
<dbReference type="PROSITE" id="PS00194">
    <property type="entry name" value="THIOREDOXIN_1"/>
    <property type="match status" value="1"/>
</dbReference>
<organism evidence="3 4">
    <name type="scientific">Hypsibius exemplaris</name>
    <name type="common">Freshwater tardigrade</name>
    <dbReference type="NCBI Taxonomy" id="2072580"/>
    <lineage>
        <taxon>Eukaryota</taxon>
        <taxon>Metazoa</taxon>
        <taxon>Ecdysozoa</taxon>
        <taxon>Tardigrada</taxon>
        <taxon>Eutardigrada</taxon>
        <taxon>Parachela</taxon>
        <taxon>Hypsibioidea</taxon>
        <taxon>Hypsibiidae</taxon>
        <taxon>Hypsibius</taxon>
    </lineage>
</organism>
<dbReference type="Gene3D" id="3.40.30.10">
    <property type="entry name" value="Glutaredoxin"/>
    <property type="match status" value="1"/>
</dbReference>
<accession>A0A9X6NAG0</accession>
<protein>
    <submittedName>
        <fullName evidence="3">Peptide-N(4)-(N-acetyl-beta-glucosaminyl)asparagine amidase</fullName>
    </submittedName>
</protein>
<feature type="domain" description="Thioredoxin" evidence="2">
    <location>
        <begin position="12"/>
        <end position="136"/>
    </location>
</feature>
<dbReference type="InterPro" id="IPR013766">
    <property type="entry name" value="Thioredoxin_domain"/>
</dbReference>
<evidence type="ECO:0000256" key="1">
    <source>
        <dbReference type="ARBA" id="ARBA00023157"/>
    </source>
</evidence>
<keyword evidence="1" id="KW-1015">Disulfide bond</keyword>
<gene>
    <name evidence="3" type="ORF">BV898_15239</name>
</gene>
<proteinExistence type="predicted"/>
<dbReference type="InterPro" id="IPR017937">
    <property type="entry name" value="Thioredoxin_CS"/>
</dbReference>
<dbReference type="Proteomes" id="UP000192578">
    <property type="component" value="Unassembled WGS sequence"/>
</dbReference>
<dbReference type="InterPro" id="IPR036249">
    <property type="entry name" value="Thioredoxin-like_sf"/>
</dbReference>
<dbReference type="OrthoDB" id="2121326at2759"/>
<evidence type="ECO:0000259" key="2">
    <source>
        <dbReference type="PROSITE" id="PS51352"/>
    </source>
</evidence>
<reference evidence="4" key="1">
    <citation type="submission" date="2017-01" db="EMBL/GenBank/DDBJ databases">
        <title>Comparative genomics of anhydrobiosis in the tardigrade Hypsibius dujardini.</title>
        <authorList>
            <person name="Yoshida Y."/>
            <person name="Koutsovoulos G."/>
            <person name="Laetsch D."/>
            <person name="Stevens L."/>
            <person name="Kumar S."/>
            <person name="Horikawa D."/>
            <person name="Ishino K."/>
            <person name="Komine S."/>
            <person name="Tomita M."/>
            <person name="Blaxter M."/>
            <person name="Arakawa K."/>
        </authorList>
    </citation>
    <scope>NUCLEOTIDE SEQUENCE [LARGE SCALE GENOMIC DNA]</scope>
    <source>
        <strain evidence="4">Z151</strain>
    </source>
</reference>
<dbReference type="SUPFAM" id="SSF52833">
    <property type="entry name" value="Thioredoxin-like"/>
    <property type="match status" value="1"/>
</dbReference>
<keyword evidence="4" id="KW-1185">Reference proteome</keyword>
<dbReference type="AlphaFoldDB" id="A0A9X6NAG0"/>
<comment type="caution">
    <text evidence="3">The sequence shown here is derived from an EMBL/GenBank/DDBJ whole genome shotgun (WGS) entry which is preliminary data.</text>
</comment>
<dbReference type="PRINTS" id="PR00421">
    <property type="entry name" value="THIOREDOXIN"/>
</dbReference>